<keyword evidence="2" id="KW-0862">Zinc</keyword>
<dbReference type="RefSeq" id="WP_091271277.1">
    <property type="nucleotide sequence ID" value="NZ_FNDK01000002.1"/>
</dbReference>
<evidence type="ECO:0000259" key="4">
    <source>
        <dbReference type="Pfam" id="PF12706"/>
    </source>
</evidence>
<evidence type="ECO:0000256" key="2">
    <source>
        <dbReference type="ARBA" id="ARBA00022833"/>
    </source>
</evidence>
<dbReference type="SUPFAM" id="SSF56281">
    <property type="entry name" value="Metallo-hydrolase/oxidoreductase"/>
    <property type="match status" value="1"/>
</dbReference>
<dbReference type="Proteomes" id="UP000199163">
    <property type="component" value="Unassembled WGS sequence"/>
</dbReference>
<gene>
    <name evidence="5" type="ORF">SAMN05192534_10273</name>
</gene>
<evidence type="ECO:0000313" key="5">
    <source>
        <dbReference type="EMBL" id="SDH17547.1"/>
    </source>
</evidence>
<keyword evidence="1" id="KW-0540">Nuclease</keyword>
<reference evidence="5 6" key="1">
    <citation type="submission" date="2016-10" db="EMBL/GenBank/DDBJ databases">
        <authorList>
            <person name="de Groot N.N."/>
        </authorList>
    </citation>
    <scope>NUCLEOTIDE SEQUENCE [LARGE SCALE GENOMIC DNA]</scope>
    <source>
        <strain evidence="5 6">DSM 21632</strain>
    </source>
</reference>
<organism evidence="5 6">
    <name type="scientific">Alteribacillus persepolensis</name>
    <dbReference type="NCBI Taxonomy" id="568899"/>
    <lineage>
        <taxon>Bacteria</taxon>
        <taxon>Bacillati</taxon>
        <taxon>Bacillota</taxon>
        <taxon>Bacilli</taxon>
        <taxon>Bacillales</taxon>
        <taxon>Bacillaceae</taxon>
        <taxon>Alteribacillus</taxon>
    </lineage>
</organism>
<evidence type="ECO:0000256" key="3">
    <source>
        <dbReference type="SAM" id="MobiDB-lite"/>
    </source>
</evidence>
<feature type="region of interest" description="Disordered" evidence="3">
    <location>
        <begin position="1"/>
        <end position="21"/>
    </location>
</feature>
<proteinExistence type="predicted"/>
<dbReference type="PANTHER" id="PTHR46018:SF2">
    <property type="entry name" value="ZINC PHOSPHODIESTERASE ELAC PROTEIN 1"/>
    <property type="match status" value="1"/>
</dbReference>
<keyword evidence="1" id="KW-0378">Hydrolase</keyword>
<protein>
    <submittedName>
        <fullName evidence="5">Ribonuclease Z</fullName>
    </submittedName>
</protein>
<dbReference type="AlphaFoldDB" id="A0A1G8A9J3"/>
<keyword evidence="1" id="KW-0255">Endonuclease</keyword>
<keyword evidence="6" id="KW-1185">Reference proteome</keyword>
<accession>A0A1G8A9J3</accession>
<dbReference type="InterPro" id="IPR036866">
    <property type="entry name" value="RibonucZ/Hydroxyglut_hydro"/>
</dbReference>
<feature type="domain" description="Metallo-beta-lactamase" evidence="4">
    <location>
        <begin position="32"/>
        <end position="239"/>
    </location>
</feature>
<dbReference type="InterPro" id="IPR001279">
    <property type="entry name" value="Metallo-B-lactamas"/>
</dbReference>
<dbReference type="STRING" id="568899.SAMN05192534_10273"/>
<dbReference type="PANTHER" id="PTHR46018">
    <property type="entry name" value="ZINC PHOSPHODIESTERASE ELAC PROTEIN 1"/>
    <property type="match status" value="1"/>
</dbReference>
<evidence type="ECO:0000313" key="6">
    <source>
        <dbReference type="Proteomes" id="UP000199163"/>
    </source>
</evidence>
<dbReference type="EMBL" id="FNDK01000002">
    <property type="protein sequence ID" value="SDH17547.1"/>
    <property type="molecule type" value="Genomic_DNA"/>
</dbReference>
<dbReference type="OrthoDB" id="9800940at2"/>
<sequence length="280" mass="30661">MADMKITMLGTGSPRPEVSRSGPAQIIEWNNNRILFDCGEGTTGQLLKAGYTPESVTHLWFTHLHSDHTFGYGQFLIGGWGRGRSELTVIGPPGTKAFHEKILDLYKEDIDYRCSLGRSEKGVKDVHVIEVEEPGKVENPLGVQASAAKMIHNVCTYGYRLEIDGQVLVISGDTAPHEGIVELAEDADLLVIDASLAAGEQSGALAKIWDHLQKEHCTAEQAAEIAEQAKVKKVIFTHFLPEVDTEKAYQEAKPLFSGELIIPEDLETYYVAKTTAELGG</sequence>
<dbReference type="Pfam" id="PF12706">
    <property type="entry name" value="Lactamase_B_2"/>
    <property type="match status" value="1"/>
</dbReference>
<name>A0A1G8A9J3_9BACI</name>
<evidence type="ECO:0000256" key="1">
    <source>
        <dbReference type="ARBA" id="ARBA00022759"/>
    </source>
</evidence>
<dbReference type="GO" id="GO:0042781">
    <property type="term" value="F:3'-tRNA processing endoribonuclease activity"/>
    <property type="evidence" value="ECO:0007669"/>
    <property type="project" value="TreeGrafter"/>
</dbReference>
<dbReference type="Gene3D" id="3.60.15.10">
    <property type="entry name" value="Ribonuclease Z/Hydroxyacylglutathione hydrolase-like"/>
    <property type="match status" value="1"/>
</dbReference>